<evidence type="ECO:0000313" key="5">
    <source>
        <dbReference type="EMBL" id="PPJ72419.1"/>
    </source>
</evidence>
<organism evidence="2">
    <name type="scientific">Staphylococcus haemolyticus</name>
    <dbReference type="NCBI Taxonomy" id="1283"/>
    <lineage>
        <taxon>Bacteria</taxon>
        <taxon>Bacillati</taxon>
        <taxon>Bacillota</taxon>
        <taxon>Bacilli</taxon>
        <taxon>Bacillales</taxon>
        <taxon>Staphylococcaceae</taxon>
        <taxon>Staphylococcus</taxon>
    </lineage>
</organism>
<dbReference type="RefSeq" id="WP_016930935.1">
    <property type="nucleotide sequence ID" value="NZ_CAJCFW010000032.1"/>
</dbReference>
<dbReference type="Pfam" id="PF11345">
    <property type="entry name" value="DUF3147"/>
    <property type="match status" value="1"/>
</dbReference>
<dbReference type="EMBL" id="JAVSOO010000006">
    <property type="protein sequence ID" value="MDT4286113.1"/>
    <property type="molecule type" value="Genomic_DNA"/>
</dbReference>
<dbReference type="Proteomes" id="UP001269271">
    <property type="component" value="Unassembled WGS sequence"/>
</dbReference>
<feature type="transmembrane region" description="Helical" evidence="1">
    <location>
        <begin position="34"/>
        <end position="54"/>
    </location>
</feature>
<keyword evidence="1" id="KW-0472">Membrane</keyword>
<evidence type="ECO:0000313" key="4">
    <source>
        <dbReference type="EMBL" id="PNN29264.1"/>
    </source>
</evidence>
<dbReference type="PATRIC" id="fig|1283.47.peg.1489"/>
<dbReference type="InterPro" id="IPR021493">
    <property type="entry name" value="DUF3147"/>
</dbReference>
<gene>
    <name evidence="4" type="ORF">AL503_003845</name>
    <name evidence="5" type="ORF">CV019_10990</name>
    <name evidence="6" type="ORF">FNL11_07225</name>
    <name evidence="3" type="ORF">RO950_03665</name>
    <name evidence="2" type="ORF">SHP0037</name>
</gene>
<dbReference type="EMBL" id="LORN02000014">
    <property type="protein sequence ID" value="PNN29264.1"/>
    <property type="molecule type" value="Genomic_DNA"/>
</dbReference>
<dbReference type="EMBL" id="KF006347">
    <property type="protein sequence ID" value="AHX99747.1"/>
    <property type="molecule type" value="Genomic_DNA"/>
</dbReference>
<reference evidence="2" key="2">
    <citation type="journal article" date="2014" name="PLoS ONE">
        <title>Characterization of the staphylococcal cassette chromosome composite island of Staphylococcus haemolyticus SH32, a methicillin-resistant clinical isolate from China.</title>
        <authorList>
            <person name="Yu D."/>
            <person name="Pi B."/>
            <person name="Chen Y."/>
            <person name="Wang Y."/>
            <person name="Ruan Z."/>
            <person name="Otto M."/>
            <person name="Yu Y."/>
        </authorList>
    </citation>
    <scope>NUCLEOTIDE SEQUENCE</scope>
    <source>
        <strain evidence="2">SH32</strain>
    </source>
</reference>
<accession>A0A028ZH49</accession>
<evidence type="ECO:0000313" key="9">
    <source>
        <dbReference type="Proteomes" id="UP000316594"/>
    </source>
</evidence>
<keyword evidence="10" id="KW-1185">Reference proteome</keyword>
<feature type="transmembrane region" description="Helical" evidence="1">
    <location>
        <begin position="6"/>
        <end position="27"/>
    </location>
</feature>
<feature type="transmembrane region" description="Helical" evidence="1">
    <location>
        <begin position="66"/>
        <end position="89"/>
    </location>
</feature>
<evidence type="ECO:0000313" key="6">
    <source>
        <dbReference type="EMBL" id="TRL77425.1"/>
    </source>
</evidence>
<dbReference type="Proteomes" id="UP000316594">
    <property type="component" value="Unassembled WGS sequence"/>
</dbReference>
<dbReference type="Proteomes" id="UP000053523">
    <property type="component" value="Unassembled WGS sequence"/>
</dbReference>
<reference evidence="5 8" key="3">
    <citation type="submission" date="2017-11" db="EMBL/GenBank/DDBJ databases">
        <authorList>
            <person name="Founou R.C."/>
            <person name="Founou L."/>
            <person name="Allam M."/>
            <person name="Ismail A."/>
            <person name="Essack S.Y."/>
        </authorList>
    </citation>
    <scope>NUCLEOTIDE SEQUENCE [LARGE SCALE GENOMIC DNA]</scope>
    <source>
        <strain evidence="5 8">G811N2B1</strain>
    </source>
</reference>
<proteinExistence type="predicted"/>
<keyword evidence="1" id="KW-1133">Transmembrane helix</keyword>
<dbReference type="KEGG" id="shh:ShL2_02452"/>
<evidence type="ECO:0000256" key="1">
    <source>
        <dbReference type="SAM" id="Phobius"/>
    </source>
</evidence>
<name>A0A028ZH49_STAHA</name>
<evidence type="ECO:0000313" key="3">
    <source>
        <dbReference type="EMBL" id="MDT4286113.1"/>
    </source>
</evidence>
<sequence length="120" mass="12704">MFGISISSAILHFVIGGLAVAIASIMAEKVGGKMGGIIATMPAVYLAAIIALAIDHRGNQLVQMSIHLSSGAIIGIISCIITVFLTSLYISKRDYKRGTGFALICWLVISLGIFVVRHMN</sequence>
<feature type="transmembrane region" description="Helical" evidence="1">
    <location>
        <begin position="101"/>
        <end position="119"/>
    </location>
</feature>
<keyword evidence="1" id="KW-0812">Transmembrane</keyword>
<dbReference type="STRING" id="1283.ShL2_02452"/>
<protein>
    <submittedName>
        <fullName evidence="4">DUF3147 domain-containing protein</fullName>
    </submittedName>
    <submittedName>
        <fullName evidence="3">DUF3147 family protein</fullName>
    </submittedName>
</protein>
<evidence type="ECO:0000313" key="7">
    <source>
        <dbReference type="Proteomes" id="UP000053523"/>
    </source>
</evidence>
<evidence type="ECO:0000313" key="8">
    <source>
        <dbReference type="Proteomes" id="UP000238153"/>
    </source>
</evidence>
<dbReference type="Proteomes" id="UP000238153">
    <property type="component" value="Unassembled WGS sequence"/>
</dbReference>
<reference evidence="2" key="1">
    <citation type="submission" date="2013-03" db="EMBL/GenBank/DDBJ databases">
        <authorList>
            <person name="Borui P."/>
            <person name="Yunsong Y."/>
        </authorList>
    </citation>
    <scope>NUCLEOTIDE SEQUENCE</scope>
    <source>
        <strain evidence="2">SH32</strain>
    </source>
</reference>
<reference evidence="3 10" key="6">
    <citation type="submission" date="2023-08" db="EMBL/GenBank/DDBJ databases">
        <title>Genomic surveillance of Staphylococcus haemolyticus neonatal outbreak in southern France.</title>
        <authorList>
            <person name="Magnan C."/>
            <person name="Morsli M."/>
            <person name="Thiery B."/>
            <person name="Salipante F."/>
            <person name="Attar J."/>
            <person name="Massimo D.M."/>
            <person name="Ory J."/>
            <person name="Pantel A."/>
            <person name="Lavigne J.-P."/>
        </authorList>
    </citation>
    <scope>NUCLEOTIDE SEQUENCE [LARGE SCALE GENOMIC DNA]</scope>
    <source>
        <strain evidence="3 10">NSH026</strain>
    </source>
</reference>
<dbReference type="EMBL" id="PGWX01000377">
    <property type="protein sequence ID" value="PPJ72419.1"/>
    <property type="molecule type" value="Genomic_DNA"/>
</dbReference>
<dbReference type="EMBL" id="VJMP01000005">
    <property type="protein sequence ID" value="TRL77425.1"/>
    <property type="molecule type" value="Genomic_DNA"/>
</dbReference>
<evidence type="ECO:0000313" key="10">
    <source>
        <dbReference type="Proteomes" id="UP001269271"/>
    </source>
</evidence>
<reference evidence="6 9" key="5">
    <citation type="submission" date="2019-07" db="EMBL/GenBank/DDBJ databases">
        <title>Genome Sequencing and Assembly of Staphylococcus haemolyticus SDA2.</title>
        <authorList>
            <person name="Emmons C.B."/>
            <person name="Park C."/>
            <person name="Sevigny J.L."/>
            <person name="Andam C."/>
        </authorList>
    </citation>
    <scope>NUCLEOTIDE SEQUENCE [LARGE SCALE GENOMIC DNA]</scope>
    <source>
        <strain evidence="6 9">SDA2</strain>
    </source>
</reference>
<dbReference type="AlphaFoldDB" id="A0A028ZH49"/>
<evidence type="ECO:0000313" key="2">
    <source>
        <dbReference type="EMBL" id="AHX99747.1"/>
    </source>
</evidence>
<reference evidence="4 7" key="4">
    <citation type="submission" date="2017-12" db="EMBL/GenBank/DDBJ databases">
        <title>FDA dAtabase for Regulatory Grade micrObial Sequences (FDA-ARGOS): Supporting development and validation of Infectious Disease Dx tests.</title>
        <authorList>
            <person name="Hoffmann M."/>
            <person name="Allard M."/>
            <person name="Evans P."/>
            <person name="Brown E."/>
            <person name="Tallon L."/>
            <person name="Sadzewicz L."/>
            <person name="Sengamalay N."/>
            <person name="Ott S."/>
            <person name="Godinez A."/>
            <person name="Nagaraj S."/>
            <person name="Vavikolanu K."/>
            <person name="Aluvathingal J."/>
            <person name="Nadendla S."/>
            <person name="Sichtig H."/>
        </authorList>
    </citation>
    <scope>NUCLEOTIDE SEQUENCE [LARGE SCALE GENOMIC DNA]</scope>
    <source>
        <strain evidence="4 7">FDAARGOS_148</strain>
    </source>
</reference>